<organism evidence="2 3">
    <name type="scientific">Marixanthomonas ophiurae</name>
    <dbReference type="NCBI Taxonomy" id="387659"/>
    <lineage>
        <taxon>Bacteria</taxon>
        <taxon>Pseudomonadati</taxon>
        <taxon>Bacteroidota</taxon>
        <taxon>Flavobacteriia</taxon>
        <taxon>Flavobacteriales</taxon>
        <taxon>Flavobacteriaceae</taxon>
        <taxon>Marixanthomonas</taxon>
    </lineage>
</organism>
<dbReference type="GO" id="GO:0004866">
    <property type="term" value="F:endopeptidase inhibitor activity"/>
    <property type="evidence" value="ECO:0007669"/>
    <property type="project" value="InterPro"/>
</dbReference>
<dbReference type="InterPro" id="IPR037066">
    <property type="entry name" value="Plug_dom_sf"/>
</dbReference>
<keyword evidence="3" id="KW-1185">Reference proteome</keyword>
<evidence type="ECO:0000259" key="1">
    <source>
        <dbReference type="Pfam" id="PF01835"/>
    </source>
</evidence>
<dbReference type="Gene3D" id="2.60.40.1930">
    <property type="match status" value="1"/>
</dbReference>
<dbReference type="Proteomes" id="UP000261082">
    <property type="component" value="Unassembled WGS sequence"/>
</dbReference>
<dbReference type="AlphaFoldDB" id="A0A3E1Q6T3"/>
<dbReference type="Gene3D" id="2.170.130.10">
    <property type="entry name" value="TonB-dependent receptor, plug domain"/>
    <property type="match status" value="1"/>
</dbReference>
<dbReference type="Pfam" id="PF01835">
    <property type="entry name" value="MG2"/>
    <property type="match status" value="1"/>
</dbReference>
<protein>
    <recommendedName>
        <fullName evidence="1">Macroglobulin domain-containing protein</fullName>
    </recommendedName>
</protein>
<proteinExistence type="predicted"/>
<dbReference type="EMBL" id="QVID01000002">
    <property type="protein sequence ID" value="RFN57832.1"/>
    <property type="molecule type" value="Genomic_DNA"/>
</dbReference>
<name>A0A3E1Q6T3_9FLAO</name>
<comment type="caution">
    <text evidence="2">The sequence shown here is derived from an EMBL/GenBank/DDBJ whole genome shotgun (WGS) entry which is preliminary data.</text>
</comment>
<gene>
    <name evidence="2" type="ORF">DZ858_11340</name>
</gene>
<accession>A0A3E1Q6T3</accession>
<sequence length="825" mass="94062">MKKDIMLIICFLCLAFSVTDLSGLKFLILNRLNEYVTEKYPEKIYIQTDKPYYTAGEDIWYNAYLVNGVTHTMSEKSNVIYVELIDDQDNVISERKLFTESISAEGDFKLPIDLKEGTYLIRAYTNYMRNQPKDFFFKKEIPVFALNANNKGPNKNDEFGKTETSILPEIGFYPEGGYLITGMSNKVAVKMKGANLSANPVVGIIEDGQGNKITDFKTYEFGLGSFYINPEPGKEYRAVVSSGNEDIVYPLPTSLEEGYVMNTSIDEKEVLINISTNQEEGLKNTLVIGQQRGLAVFDYTQYQDKKSMLLKIPKDDLKEGVLDIVLFNGSKKPIAERLAYIKKEDNISISVEKTNGTSTTTRDKVNLEIELKNSKGRLVPGTYSVSVTDAELIKPNNTSENIKTWLLLNSDLRGNIKSPNYFFTAGDTIKKNQLLDLTMLTHGWRRFTWQEFLEKSPFQEFEPEEGIYITGKTIDSKSPFQNKVSETKLTFRKNGFYQETQKTDKSGHFSYGPFVFNDTLDVYFNAGEAISSKKPNFDDTNIILNPPKQKPSIIPNRVINPFNQEDIDVETYKKKSQNNIFRNFKYDGDRELLDEVKLEGKVTTEEEIKEIERNKRTRFFAPSHRVIVGELGTHGANDFMELIANIPGVRIGRKQGYENQTSQDFEVNIRGLKPAFYLDDVKVDLLTARSVPQTDIDFIDVHNTGQASGGYALEAQGIIAIYSKRGKRNKVDISDRKPGSVNFKTSGFYNAREFYAPDYSLVDRNRSREDRRTTLYWKPNIVTNGYRNAEVSFYTSDERGTFQIEIQGITDTGIPIYKTDFLEVE</sequence>
<dbReference type="InterPro" id="IPR002890">
    <property type="entry name" value="MG2"/>
</dbReference>
<dbReference type="RefSeq" id="WP_117159781.1">
    <property type="nucleotide sequence ID" value="NZ_QVID01000002.1"/>
</dbReference>
<dbReference type="OrthoDB" id="679547at2"/>
<evidence type="ECO:0000313" key="3">
    <source>
        <dbReference type="Proteomes" id="UP000261082"/>
    </source>
</evidence>
<dbReference type="SUPFAM" id="SSF56935">
    <property type="entry name" value="Porins"/>
    <property type="match status" value="1"/>
</dbReference>
<reference evidence="2 3" key="1">
    <citation type="journal article" date="2007" name="Int. J. Syst. Evol. Microbiol.">
        <title>Marixanthomonas ophiurae gen. nov., sp. nov., a marine bacterium of the family Flavobacteriaceae isolated from a deep-sea brittle star.</title>
        <authorList>
            <person name="Romanenko L.A."/>
            <person name="Uchino M."/>
            <person name="Frolova G.M."/>
            <person name="Mikhailov V.V."/>
        </authorList>
    </citation>
    <scope>NUCLEOTIDE SEQUENCE [LARGE SCALE GENOMIC DNA]</scope>
    <source>
        <strain evidence="2 3">KMM 3046</strain>
    </source>
</reference>
<evidence type="ECO:0000313" key="2">
    <source>
        <dbReference type="EMBL" id="RFN57832.1"/>
    </source>
</evidence>
<feature type="domain" description="Macroglobulin" evidence="1">
    <location>
        <begin position="43"/>
        <end position="127"/>
    </location>
</feature>